<keyword evidence="8" id="KW-0464">Manganese</keyword>
<feature type="compositionally biased region" description="Low complexity" evidence="10">
    <location>
        <begin position="110"/>
        <end position="141"/>
    </location>
</feature>
<feature type="region of interest" description="Disordered" evidence="10">
    <location>
        <begin position="65"/>
        <end position="153"/>
    </location>
</feature>
<keyword evidence="4" id="KW-0479">Metal-binding</keyword>
<sequence>MGQLLSQPITEKNITLVQHDHISHSIGEMQGYRLTMEDAYCDLNASVVLDIQLQDLLKQNENKLRHQQYGDDNSINEEDDDDDDDDGIEKAASSISDSETDITEDKDLANTSTSNITTTSSSTVPTTATNTVSTTNDVNQNRTHSNDEHDTSTVIENLRRIISNSSIDSSSSSLQDNHHQQNDHNSKQRHHHHLHSVLNPLSHHSKNNHNNPIRRSEDSINSGKPKIRINIYGVFDGHGGTSASTFVGEHLPIIIRKELEKKIQSLDDEDKLQLINNDYDDIIYRINFIKLLKSSFMQCDSKFYKSDNNNSGSTAVLTLIFQNYIFVANSGDSRCIMSCHKGATKALSFDHKPKNLGELMRIKNDGGYVQSNRVNSVLALSRAFGDFSFKMHNSNNHQKLLNHRRNLLYNSSNISTTNSASTVARIGTSPTNSPRKFNTSSNHPNNNNNHNNHNNNNHNGNNSHSHMMINSTYKLTPPEEYQVTVEPDIIIHKILPTDEFLVIACDGIWDCYKSHNLIHLIRHNLSMGKKLPEIVETILDNCINMANTITGIGFDNMTIIIVALHENFGSLDNWYAHMKRKILNEKFGKDGYSI</sequence>
<name>A0A9W6TAS7_CANBO</name>
<feature type="domain" description="PPM-type phosphatase" evidence="11">
    <location>
        <begin position="214"/>
        <end position="564"/>
    </location>
</feature>
<feature type="region of interest" description="Disordered" evidence="10">
    <location>
        <begin position="419"/>
        <end position="466"/>
    </location>
</feature>
<keyword evidence="7 9" id="KW-0904">Protein phosphatase</keyword>
<evidence type="ECO:0000256" key="9">
    <source>
        <dbReference type="RuleBase" id="RU003465"/>
    </source>
</evidence>
<evidence type="ECO:0000256" key="1">
    <source>
        <dbReference type="ARBA" id="ARBA00001936"/>
    </source>
</evidence>
<evidence type="ECO:0000313" key="13">
    <source>
        <dbReference type="Proteomes" id="UP001165120"/>
    </source>
</evidence>
<dbReference type="GO" id="GO:0046872">
    <property type="term" value="F:metal ion binding"/>
    <property type="evidence" value="ECO:0007669"/>
    <property type="project" value="UniProtKB-KW"/>
</dbReference>
<dbReference type="Pfam" id="PF00481">
    <property type="entry name" value="PP2C"/>
    <property type="match status" value="1"/>
</dbReference>
<dbReference type="InterPro" id="IPR001932">
    <property type="entry name" value="PPM-type_phosphatase-like_dom"/>
</dbReference>
<dbReference type="PANTHER" id="PTHR13832">
    <property type="entry name" value="PROTEIN PHOSPHATASE 2C"/>
    <property type="match status" value="1"/>
</dbReference>
<dbReference type="Gene3D" id="3.60.40.10">
    <property type="entry name" value="PPM-type phosphatase domain"/>
    <property type="match status" value="1"/>
</dbReference>
<accession>A0A9W6TAS7</accession>
<evidence type="ECO:0000256" key="10">
    <source>
        <dbReference type="SAM" id="MobiDB-lite"/>
    </source>
</evidence>
<dbReference type="SMART" id="SM00332">
    <property type="entry name" value="PP2Cc"/>
    <property type="match status" value="1"/>
</dbReference>
<dbReference type="PANTHER" id="PTHR13832:SF803">
    <property type="entry name" value="PROTEIN PHOSPHATASE 1G"/>
    <property type="match status" value="1"/>
</dbReference>
<keyword evidence="13" id="KW-1185">Reference proteome</keyword>
<evidence type="ECO:0000256" key="2">
    <source>
        <dbReference type="ARBA" id="ARBA00006702"/>
    </source>
</evidence>
<dbReference type="AlphaFoldDB" id="A0A9W6TAS7"/>
<evidence type="ECO:0000256" key="6">
    <source>
        <dbReference type="ARBA" id="ARBA00022842"/>
    </source>
</evidence>
<feature type="compositionally biased region" description="Basic and acidic residues" evidence="10">
    <location>
        <begin position="176"/>
        <end position="186"/>
    </location>
</feature>
<protein>
    <recommendedName>
        <fullName evidence="3">protein-serine/threonine phosphatase</fullName>
        <ecNumber evidence="3">3.1.3.16</ecNumber>
    </recommendedName>
</protein>
<keyword evidence="6" id="KW-0460">Magnesium</keyword>
<feature type="region of interest" description="Disordered" evidence="10">
    <location>
        <begin position="166"/>
        <end position="222"/>
    </location>
</feature>
<feature type="compositionally biased region" description="Low complexity" evidence="10">
    <location>
        <begin position="438"/>
        <end position="466"/>
    </location>
</feature>
<evidence type="ECO:0000256" key="4">
    <source>
        <dbReference type="ARBA" id="ARBA00022723"/>
    </source>
</evidence>
<comment type="similarity">
    <text evidence="2 9">Belongs to the PP2C family.</text>
</comment>
<keyword evidence="5 9" id="KW-0378">Hydrolase</keyword>
<dbReference type="CDD" id="cd00143">
    <property type="entry name" value="PP2Cc"/>
    <property type="match status" value="1"/>
</dbReference>
<gene>
    <name evidence="12" type="ORF">Cboi02_000694900</name>
</gene>
<comment type="caution">
    <text evidence="12">The sequence shown here is derived from an EMBL/GenBank/DDBJ whole genome shotgun (WGS) entry which is preliminary data.</text>
</comment>
<organism evidence="12 13">
    <name type="scientific">Candida boidinii</name>
    <name type="common">Yeast</name>
    <dbReference type="NCBI Taxonomy" id="5477"/>
    <lineage>
        <taxon>Eukaryota</taxon>
        <taxon>Fungi</taxon>
        <taxon>Dikarya</taxon>
        <taxon>Ascomycota</taxon>
        <taxon>Saccharomycotina</taxon>
        <taxon>Pichiomycetes</taxon>
        <taxon>Pichiales</taxon>
        <taxon>Pichiaceae</taxon>
        <taxon>Ogataea</taxon>
        <taxon>Ogataea/Candida clade</taxon>
    </lineage>
</organism>
<feature type="compositionally biased region" description="Acidic residues" evidence="10">
    <location>
        <begin position="74"/>
        <end position="87"/>
    </location>
</feature>
<proteinExistence type="inferred from homology"/>
<dbReference type="GO" id="GO:0004722">
    <property type="term" value="F:protein serine/threonine phosphatase activity"/>
    <property type="evidence" value="ECO:0007669"/>
    <property type="project" value="UniProtKB-EC"/>
</dbReference>
<dbReference type="EMBL" id="BSXN01007856">
    <property type="protein sequence ID" value="GME85474.1"/>
    <property type="molecule type" value="Genomic_DNA"/>
</dbReference>
<dbReference type="SUPFAM" id="SSF81606">
    <property type="entry name" value="PP2C-like"/>
    <property type="match status" value="1"/>
</dbReference>
<evidence type="ECO:0000256" key="5">
    <source>
        <dbReference type="ARBA" id="ARBA00022801"/>
    </source>
</evidence>
<feature type="compositionally biased region" description="Polar residues" evidence="10">
    <location>
        <begin position="428"/>
        <end position="437"/>
    </location>
</feature>
<dbReference type="PROSITE" id="PS51746">
    <property type="entry name" value="PPM_2"/>
    <property type="match status" value="1"/>
</dbReference>
<comment type="cofactor">
    <cofactor evidence="1">
        <name>Mn(2+)</name>
        <dbReference type="ChEBI" id="CHEBI:29035"/>
    </cofactor>
</comment>
<evidence type="ECO:0000256" key="3">
    <source>
        <dbReference type="ARBA" id="ARBA00013081"/>
    </source>
</evidence>
<dbReference type="PROSITE" id="PS01032">
    <property type="entry name" value="PPM_1"/>
    <property type="match status" value="1"/>
</dbReference>
<dbReference type="Proteomes" id="UP001165120">
    <property type="component" value="Unassembled WGS sequence"/>
</dbReference>
<dbReference type="EC" id="3.1.3.16" evidence="3"/>
<reference evidence="12" key="1">
    <citation type="submission" date="2023-04" db="EMBL/GenBank/DDBJ databases">
        <title>Candida boidinii NBRC 10035.</title>
        <authorList>
            <person name="Ichikawa N."/>
            <person name="Sato H."/>
            <person name="Tonouchi N."/>
        </authorList>
    </citation>
    <scope>NUCLEOTIDE SEQUENCE</scope>
    <source>
        <strain evidence="12">NBRC 10035</strain>
    </source>
</reference>
<evidence type="ECO:0000259" key="11">
    <source>
        <dbReference type="PROSITE" id="PS51746"/>
    </source>
</evidence>
<evidence type="ECO:0000256" key="7">
    <source>
        <dbReference type="ARBA" id="ARBA00022912"/>
    </source>
</evidence>
<dbReference type="InterPro" id="IPR036457">
    <property type="entry name" value="PPM-type-like_dom_sf"/>
</dbReference>
<dbReference type="InterPro" id="IPR000222">
    <property type="entry name" value="PP2C_BS"/>
</dbReference>
<evidence type="ECO:0000313" key="12">
    <source>
        <dbReference type="EMBL" id="GME85474.1"/>
    </source>
</evidence>
<evidence type="ECO:0000256" key="8">
    <source>
        <dbReference type="ARBA" id="ARBA00023211"/>
    </source>
</evidence>
<feature type="compositionally biased region" description="Low complexity" evidence="10">
    <location>
        <begin position="166"/>
        <end position="175"/>
    </location>
</feature>
<dbReference type="InterPro" id="IPR015655">
    <property type="entry name" value="PP2C"/>
</dbReference>